<dbReference type="Proteomes" id="UP000620046">
    <property type="component" value="Unassembled WGS sequence"/>
</dbReference>
<keyword evidence="2" id="KW-1185">Reference proteome</keyword>
<protein>
    <submittedName>
        <fullName evidence="1">Uncharacterized protein</fullName>
    </submittedName>
</protein>
<proteinExistence type="predicted"/>
<organism evidence="1 2">
    <name type="scientific">Dyella nitratireducens</name>
    <dbReference type="NCBI Taxonomy" id="1849580"/>
    <lineage>
        <taxon>Bacteria</taxon>
        <taxon>Pseudomonadati</taxon>
        <taxon>Pseudomonadota</taxon>
        <taxon>Gammaproteobacteria</taxon>
        <taxon>Lysobacterales</taxon>
        <taxon>Rhodanobacteraceae</taxon>
        <taxon>Dyella</taxon>
    </lineage>
</organism>
<comment type="caution">
    <text evidence="1">The sequence shown here is derived from an EMBL/GenBank/DDBJ whole genome shotgun (WGS) entry which is preliminary data.</text>
</comment>
<sequence length="59" mass="6831">MAIHKAAINTATADSDFKMGNTRMLESSVKKWDIDVISPDEEPFWMADLTELCRKRRQM</sequence>
<evidence type="ECO:0000313" key="2">
    <source>
        <dbReference type="Proteomes" id="UP000620046"/>
    </source>
</evidence>
<accession>A0ABQ1FSE2</accession>
<evidence type="ECO:0000313" key="1">
    <source>
        <dbReference type="EMBL" id="GGA29232.1"/>
    </source>
</evidence>
<gene>
    <name evidence="1" type="ORF">GCM10010981_17640</name>
</gene>
<dbReference type="EMBL" id="BMJA01000001">
    <property type="protein sequence ID" value="GGA29232.1"/>
    <property type="molecule type" value="Genomic_DNA"/>
</dbReference>
<name>A0ABQ1FSE2_9GAMM</name>
<reference evidence="2" key="1">
    <citation type="journal article" date="2019" name="Int. J. Syst. Evol. Microbiol.">
        <title>The Global Catalogue of Microorganisms (GCM) 10K type strain sequencing project: providing services to taxonomists for standard genome sequencing and annotation.</title>
        <authorList>
            <consortium name="The Broad Institute Genomics Platform"/>
            <consortium name="The Broad Institute Genome Sequencing Center for Infectious Disease"/>
            <person name="Wu L."/>
            <person name="Ma J."/>
        </authorList>
    </citation>
    <scope>NUCLEOTIDE SEQUENCE [LARGE SCALE GENOMIC DNA]</scope>
    <source>
        <strain evidence="2">CGMCC 1.15439</strain>
    </source>
</reference>